<evidence type="ECO:0000256" key="6">
    <source>
        <dbReference type="ARBA" id="ARBA00025153"/>
    </source>
</evidence>
<dbReference type="Pfam" id="PF03853">
    <property type="entry name" value="YjeF_N"/>
    <property type="match status" value="1"/>
</dbReference>
<comment type="catalytic activity">
    <reaction evidence="9">
        <text>(6S)-NADPHX + ADP = AMP + phosphate + NADPH + H(+)</text>
        <dbReference type="Rhea" id="RHEA:32235"/>
        <dbReference type="ChEBI" id="CHEBI:15378"/>
        <dbReference type="ChEBI" id="CHEBI:43474"/>
        <dbReference type="ChEBI" id="CHEBI:57783"/>
        <dbReference type="ChEBI" id="CHEBI:64076"/>
        <dbReference type="ChEBI" id="CHEBI:456215"/>
        <dbReference type="ChEBI" id="CHEBI:456216"/>
        <dbReference type="EC" id="4.2.1.136"/>
    </reaction>
</comment>
<feature type="compositionally biased region" description="Low complexity" evidence="10">
    <location>
        <begin position="198"/>
        <end position="213"/>
    </location>
</feature>
<feature type="region of interest" description="Disordered" evidence="10">
    <location>
        <begin position="68"/>
        <end position="175"/>
    </location>
</feature>
<dbReference type="PROSITE" id="PS51383">
    <property type="entry name" value="YJEF_C_3"/>
    <property type="match status" value="1"/>
</dbReference>
<evidence type="ECO:0000256" key="1">
    <source>
        <dbReference type="ARBA" id="ARBA00001958"/>
    </source>
</evidence>
<name>A0A447THH1_CHRVL</name>
<dbReference type="InterPro" id="IPR036652">
    <property type="entry name" value="YjeF_N_dom_sf"/>
</dbReference>
<dbReference type="EMBL" id="LR134182">
    <property type="protein sequence ID" value="VEB44390.1"/>
    <property type="molecule type" value="Genomic_DNA"/>
</dbReference>
<organism evidence="13 14">
    <name type="scientific">Chromobacterium violaceum</name>
    <dbReference type="NCBI Taxonomy" id="536"/>
    <lineage>
        <taxon>Bacteria</taxon>
        <taxon>Pseudomonadati</taxon>
        <taxon>Pseudomonadota</taxon>
        <taxon>Betaproteobacteria</taxon>
        <taxon>Neisseriales</taxon>
        <taxon>Chromobacteriaceae</taxon>
        <taxon>Chromobacterium</taxon>
    </lineage>
</organism>
<comment type="catalytic activity">
    <reaction evidence="8">
        <text>(6S)-NADHX + ADP = AMP + phosphate + NADH + H(+)</text>
        <dbReference type="Rhea" id="RHEA:32223"/>
        <dbReference type="ChEBI" id="CHEBI:15378"/>
        <dbReference type="ChEBI" id="CHEBI:43474"/>
        <dbReference type="ChEBI" id="CHEBI:57945"/>
        <dbReference type="ChEBI" id="CHEBI:64074"/>
        <dbReference type="ChEBI" id="CHEBI:456215"/>
        <dbReference type="ChEBI" id="CHEBI:456216"/>
        <dbReference type="EC" id="4.2.1.136"/>
    </reaction>
</comment>
<evidence type="ECO:0000256" key="2">
    <source>
        <dbReference type="ARBA" id="ARBA00006001"/>
    </source>
</evidence>
<evidence type="ECO:0000259" key="11">
    <source>
        <dbReference type="PROSITE" id="PS51383"/>
    </source>
</evidence>
<dbReference type="Pfam" id="PF01256">
    <property type="entry name" value="Carb_kinase"/>
    <property type="match status" value="1"/>
</dbReference>
<dbReference type="InterPro" id="IPR000631">
    <property type="entry name" value="CARKD"/>
</dbReference>
<proteinExistence type="inferred from homology"/>
<feature type="domain" description="YjeF C-terminal" evidence="11">
    <location>
        <begin position="230"/>
        <end position="293"/>
    </location>
</feature>
<feature type="compositionally biased region" description="Low complexity" evidence="10">
    <location>
        <begin position="117"/>
        <end position="145"/>
    </location>
</feature>
<evidence type="ECO:0000256" key="3">
    <source>
        <dbReference type="ARBA" id="ARBA00009524"/>
    </source>
</evidence>
<sequence>MAELPDNAPTPALLIDGLFGIGLSRPLDASWQDLIARLNRLDCARLALDCPSGWTPTPGMPWRGDPRRPHADFPLPQAGSVRRPRRGFRRPGGTGGAGLPAALYPEAEGELNRPSARRSPVPATATRAATARCRSSAARPACWRGAARRAQRAGRRRRQGLPVRAGRQAAVDPAAPELMMRPADESADIPPPTCWPSARPGATGAGRAAAGTGDLPRLSAGAGRRRAQSACRPPRPGRPHRGARRATVLTPHPAEAARLLKLDTPEIQADRVGHARRLAALFNCVVVLKGAAA</sequence>
<reference evidence="13 14" key="1">
    <citation type="submission" date="2018-12" db="EMBL/GenBank/DDBJ databases">
        <authorList>
            <consortium name="Pathogen Informatics"/>
        </authorList>
    </citation>
    <scope>NUCLEOTIDE SEQUENCE [LARGE SCALE GENOMIC DNA]</scope>
    <source>
        <strain evidence="13 14">NCTC9695</strain>
    </source>
</reference>
<dbReference type="Gene3D" id="3.40.50.10260">
    <property type="entry name" value="YjeF N-terminal domain"/>
    <property type="match status" value="1"/>
</dbReference>
<dbReference type="Gene3D" id="3.40.1190.20">
    <property type="match status" value="1"/>
</dbReference>
<comment type="similarity">
    <text evidence="3">In the C-terminal section; belongs to the NnrD/CARKD family.</text>
</comment>
<dbReference type="GO" id="GO:0052855">
    <property type="term" value="F:ADP-dependent NAD(P)H-hydrate dehydratase activity"/>
    <property type="evidence" value="ECO:0007669"/>
    <property type="project" value="UniProtKB-EC"/>
</dbReference>
<evidence type="ECO:0000256" key="4">
    <source>
        <dbReference type="ARBA" id="ARBA00013129"/>
    </source>
</evidence>
<dbReference type="InterPro" id="IPR029056">
    <property type="entry name" value="Ribokinase-like"/>
</dbReference>
<dbReference type="SUPFAM" id="SSF64153">
    <property type="entry name" value="YjeF N-terminal domain-like"/>
    <property type="match status" value="1"/>
</dbReference>
<evidence type="ECO:0000256" key="9">
    <source>
        <dbReference type="ARBA" id="ARBA00049209"/>
    </source>
</evidence>
<keyword evidence="13" id="KW-0418">Kinase</keyword>
<evidence type="ECO:0000313" key="13">
    <source>
        <dbReference type="EMBL" id="VEB44390.1"/>
    </source>
</evidence>
<evidence type="ECO:0000256" key="10">
    <source>
        <dbReference type="SAM" id="MobiDB-lite"/>
    </source>
</evidence>
<keyword evidence="13" id="KW-0808">Transferase</keyword>
<feature type="compositionally biased region" description="Basic residues" evidence="10">
    <location>
        <begin position="146"/>
        <end position="159"/>
    </location>
</feature>
<gene>
    <name evidence="13" type="ORF">NCTC9695_04880</name>
</gene>
<dbReference type="InterPro" id="IPR004443">
    <property type="entry name" value="YjeF_N_dom"/>
</dbReference>
<dbReference type="PROSITE" id="PS51385">
    <property type="entry name" value="YJEF_N"/>
    <property type="match status" value="1"/>
</dbReference>
<evidence type="ECO:0000259" key="12">
    <source>
        <dbReference type="PROSITE" id="PS51385"/>
    </source>
</evidence>
<accession>A0A447THH1</accession>
<comment type="similarity">
    <text evidence="2">In the N-terminal section; belongs to the NnrE/AIBP family.</text>
</comment>
<evidence type="ECO:0000256" key="7">
    <source>
        <dbReference type="ARBA" id="ARBA00032624"/>
    </source>
</evidence>
<comment type="cofactor">
    <cofactor evidence="1">
        <name>K(+)</name>
        <dbReference type="ChEBI" id="CHEBI:29103"/>
    </cofactor>
</comment>
<dbReference type="EC" id="4.2.1.136" evidence="4"/>
<evidence type="ECO:0000313" key="14">
    <source>
        <dbReference type="Proteomes" id="UP000275777"/>
    </source>
</evidence>
<comment type="function">
    <text evidence="6">Bifunctional enzyme that catalyzes the epimerization of the S- and R-forms of NAD(P)HX and the dehydration of the S-form of NAD(P)HX at the expense of ADP, which is converted to AMP. This allows the repair of both epimers of NAD(P)HX, a damaged form of NAD(P)H that is a result of enzymatic or heat-dependent hydration.</text>
</comment>
<dbReference type="GO" id="GO:0016301">
    <property type="term" value="F:kinase activity"/>
    <property type="evidence" value="ECO:0007669"/>
    <property type="project" value="UniProtKB-KW"/>
</dbReference>
<evidence type="ECO:0000256" key="8">
    <source>
        <dbReference type="ARBA" id="ARBA00048238"/>
    </source>
</evidence>
<protein>
    <recommendedName>
        <fullName evidence="5">Bifunctional NAD(P)H-hydrate repair enzyme Nnr</fullName>
        <ecNumber evidence="4">4.2.1.136</ecNumber>
    </recommendedName>
    <alternativeName>
        <fullName evidence="7">Nicotinamide nucleotide repair protein</fullName>
    </alternativeName>
</protein>
<dbReference type="AlphaFoldDB" id="A0A447THH1"/>
<feature type="domain" description="YjeF N-terminal" evidence="12">
    <location>
        <begin position="1"/>
        <end position="105"/>
    </location>
</feature>
<feature type="region of interest" description="Disordered" evidence="10">
    <location>
        <begin position="198"/>
        <end position="251"/>
    </location>
</feature>
<evidence type="ECO:0000256" key="5">
    <source>
        <dbReference type="ARBA" id="ARBA00018591"/>
    </source>
</evidence>
<dbReference type="Proteomes" id="UP000275777">
    <property type="component" value="Chromosome"/>
</dbReference>
<feature type="compositionally biased region" description="Basic residues" evidence="10">
    <location>
        <begin position="235"/>
        <end position="244"/>
    </location>
</feature>
<dbReference type="SUPFAM" id="SSF53613">
    <property type="entry name" value="Ribokinase-like"/>
    <property type="match status" value="1"/>
</dbReference>